<dbReference type="Proteomes" id="UP000298030">
    <property type="component" value="Unassembled WGS sequence"/>
</dbReference>
<evidence type="ECO:0000256" key="1">
    <source>
        <dbReference type="SAM" id="MobiDB-lite"/>
    </source>
</evidence>
<feature type="chain" id="PRO_5021319750" evidence="2">
    <location>
        <begin position="21"/>
        <end position="274"/>
    </location>
</feature>
<feature type="region of interest" description="Disordered" evidence="1">
    <location>
        <begin position="182"/>
        <end position="274"/>
    </location>
</feature>
<evidence type="ECO:0000256" key="2">
    <source>
        <dbReference type="SAM" id="SignalP"/>
    </source>
</evidence>
<reference evidence="3 4" key="1">
    <citation type="journal article" date="2019" name="Nat. Ecol. Evol.">
        <title>Megaphylogeny resolves global patterns of mushroom evolution.</title>
        <authorList>
            <person name="Varga T."/>
            <person name="Krizsan K."/>
            <person name="Foldi C."/>
            <person name="Dima B."/>
            <person name="Sanchez-Garcia M."/>
            <person name="Sanchez-Ramirez S."/>
            <person name="Szollosi G.J."/>
            <person name="Szarkandi J.G."/>
            <person name="Papp V."/>
            <person name="Albert L."/>
            <person name="Andreopoulos W."/>
            <person name="Angelini C."/>
            <person name="Antonin V."/>
            <person name="Barry K.W."/>
            <person name="Bougher N.L."/>
            <person name="Buchanan P."/>
            <person name="Buyck B."/>
            <person name="Bense V."/>
            <person name="Catcheside P."/>
            <person name="Chovatia M."/>
            <person name="Cooper J."/>
            <person name="Damon W."/>
            <person name="Desjardin D."/>
            <person name="Finy P."/>
            <person name="Geml J."/>
            <person name="Haridas S."/>
            <person name="Hughes K."/>
            <person name="Justo A."/>
            <person name="Karasinski D."/>
            <person name="Kautmanova I."/>
            <person name="Kiss B."/>
            <person name="Kocsube S."/>
            <person name="Kotiranta H."/>
            <person name="LaButti K.M."/>
            <person name="Lechner B.E."/>
            <person name="Liimatainen K."/>
            <person name="Lipzen A."/>
            <person name="Lukacs Z."/>
            <person name="Mihaltcheva S."/>
            <person name="Morgado L.N."/>
            <person name="Niskanen T."/>
            <person name="Noordeloos M.E."/>
            <person name="Ohm R.A."/>
            <person name="Ortiz-Santana B."/>
            <person name="Ovrebo C."/>
            <person name="Racz N."/>
            <person name="Riley R."/>
            <person name="Savchenko A."/>
            <person name="Shiryaev A."/>
            <person name="Soop K."/>
            <person name="Spirin V."/>
            <person name="Szebenyi C."/>
            <person name="Tomsovsky M."/>
            <person name="Tulloss R.E."/>
            <person name="Uehling J."/>
            <person name="Grigoriev I.V."/>
            <person name="Vagvolgyi C."/>
            <person name="Papp T."/>
            <person name="Martin F.M."/>
            <person name="Miettinen O."/>
            <person name="Hibbett D.S."/>
            <person name="Nagy L.G."/>
        </authorList>
    </citation>
    <scope>NUCLEOTIDE SEQUENCE [LARGE SCALE GENOMIC DNA]</scope>
    <source>
        <strain evidence="3 4">FP101781</strain>
    </source>
</reference>
<keyword evidence="4" id="KW-1185">Reference proteome</keyword>
<proteinExistence type="predicted"/>
<dbReference type="AlphaFoldDB" id="A0A4Y7SCN9"/>
<keyword evidence="2" id="KW-0732">Signal</keyword>
<organism evidence="3 4">
    <name type="scientific">Coprinellus micaceus</name>
    <name type="common">Glistening ink-cap mushroom</name>
    <name type="synonym">Coprinus micaceus</name>
    <dbReference type="NCBI Taxonomy" id="71717"/>
    <lineage>
        <taxon>Eukaryota</taxon>
        <taxon>Fungi</taxon>
        <taxon>Dikarya</taxon>
        <taxon>Basidiomycota</taxon>
        <taxon>Agaricomycotina</taxon>
        <taxon>Agaricomycetes</taxon>
        <taxon>Agaricomycetidae</taxon>
        <taxon>Agaricales</taxon>
        <taxon>Agaricineae</taxon>
        <taxon>Psathyrellaceae</taxon>
        <taxon>Coprinellus</taxon>
    </lineage>
</organism>
<gene>
    <name evidence="3" type="ORF">FA13DRAFT_1744349</name>
</gene>
<sequence>MHLHKALISLSGLLALVCRAAPVARNGDLTWREIRDFGIDLEERVVSTPEAYTGGYKPLPNHHLFKTETNTYTGKELNKAARNALAHAKLDTHSHYIPTKNPNKPKVYPNRDSTGFPAGDHNDPSGKHKSKVVLHDPIKNKNSDFSKSPPNNPNPVGPDRVIAWKQPGEKRFSSHISFHDTSKARANPEAQHPASLAKEYHPSKTQARHKKIEAALTRPPKPASYTPRPKPPSKSSQKQAKFSKHVAKQAQKFGGKHARRPSKTQRKAQKAGKK</sequence>
<feature type="signal peptide" evidence="2">
    <location>
        <begin position="1"/>
        <end position="20"/>
    </location>
</feature>
<feature type="compositionally biased region" description="Basic residues" evidence="1">
    <location>
        <begin position="254"/>
        <end position="274"/>
    </location>
</feature>
<evidence type="ECO:0000313" key="3">
    <source>
        <dbReference type="EMBL" id="TEB19466.1"/>
    </source>
</evidence>
<protein>
    <submittedName>
        <fullName evidence="3">Uncharacterized protein</fullName>
    </submittedName>
</protein>
<feature type="region of interest" description="Disordered" evidence="1">
    <location>
        <begin position="90"/>
        <end position="161"/>
    </location>
</feature>
<evidence type="ECO:0000313" key="4">
    <source>
        <dbReference type="Proteomes" id="UP000298030"/>
    </source>
</evidence>
<accession>A0A4Y7SCN9</accession>
<name>A0A4Y7SCN9_COPMI</name>
<comment type="caution">
    <text evidence="3">The sequence shown here is derived from an EMBL/GenBank/DDBJ whole genome shotgun (WGS) entry which is preliminary data.</text>
</comment>
<dbReference type="EMBL" id="QPFP01000190">
    <property type="protein sequence ID" value="TEB19466.1"/>
    <property type="molecule type" value="Genomic_DNA"/>
</dbReference>
<feature type="compositionally biased region" description="Basic and acidic residues" evidence="1">
    <location>
        <begin position="133"/>
        <end position="144"/>
    </location>
</feature>